<dbReference type="Pfam" id="PF00535">
    <property type="entry name" value="Glycos_transf_2"/>
    <property type="match status" value="1"/>
</dbReference>
<dbReference type="InterPro" id="IPR029044">
    <property type="entry name" value="Nucleotide-diphossugar_trans"/>
</dbReference>
<dbReference type="EMBL" id="CYXT01000002">
    <property type="protein sequence ID" value="CUM76504.1"/>
    <property type="molecule type" value="Genomic_DNA"/>
</dbReference>
<dbReference type="RefSeq" id="WP_055257781.1">
    <property type="nucleotide sequence ID" value="NZ_BAABXM010000001.1"/>
</dbReference>
<keyword evidence="1 4" id="KW-0328">Glycosyltransferase</keyword>
<feature type="domain" description="Glycosyltransferase 2-like" evidence="3">
    <location>
        <begin position="7"/>
        <end position="182"/>
    </location>
</feature>
<keyword evidence="2 4" id="KW-0808">Transferase</keyword>
<proteinExistence type="predicted"/>
<dbReference type="Proteomes" id="UP000095598">
    <property type="component" value="Unassembled WGS sequence"/>
</dbReference>
<protein>
    <submittedName>
        <fullName evidence="4">Hyaluronan synthase</fullName>
        <ecNumber evidence="4">2.4.1.212</ecNumber>
    </submittedName>
</protein>
<sequence>MSKYFISVIMPIYNAEKYVKKSIDSLVNQTTNEIEIILVDDGSTDGSGSICDQYDGSENVKIIHKENGGICTARNAGLLQAEGQYVSFIDSDDFMDLVAYEKIIKVLKNNQADILDFGWRYVSETGEKTENFHENPKKLLLDESYIKKQVLPPLLNLEKNRKNFVFDFSWNKIYRKEIIDKYQIHFDEKRNTWEDRIFIVEFLKYCKNYYCMDECFYNYVSVPNSLSRRYNAQYLELILANYNLYVELFGEDYDFSAQYATDYWCRSIENMIIQQLRVKDQHPEVIQNIKKILKELQVKTWYKNRTKKDQIDYEISQCLKENEYDRVVEIYENKLEVFQKQERKASRNQMLRRIVRKLKIRKN</sequence>
<dbReference type="Gene3D" id="3.90.550.10">
    <property type="entry name" value="Spore Coat Polysaccharide Biosynthesis Protein SpsA, Chain A"/>
    <property type="match status" value="1"/>
</dbReference>
<accession>A0A173REV6</accession>
<evidence type="ECO:0000313" key="5">
    <source>
        <dbReference type="Proteomes" id="UP000095598"/>
    </source>
</evidence>
<dbReference type="SUPFAM" id="SSF53448">
    <property type="entry name" value="Nucleotide-diphospho-sugar transferases"/>
    <property type="match status" value="1"/>
</dbReference>
<evidence type="ECO:0000259" key="3">
    <source>
        <dbReference type="Pfam" id="PF00535"/>
    </source>
</evidence>
<dbReference type="PANTHER" id="PTHR22916:SF51">
    <property type="entry name" value="GLYCOSYLTRANSFERASE EPSH-RELATED"/>
    <property type="match status" value="1"/>
</dbReference>
<gene>
    <name evidence="4" type="primary">hyaD_1</name>
    <name evidence="4" type="ORF">ERS852425_00467</name>
</gene>
<dbReference type="EC" id="2.4.1.212" evidence="4"/>
<organism evidence="4 5">
    <name type="scientific">Anaerostipes hadrus</name>
    <dbReference type="NCBI Taxonomy" id="649756"/>
    <lineage>
        <taxon>Bacteria</taxon>
        <taxon>Bacillati</taxon>
        <taxon>Bacillota</taxon>
        <taxon>Clostridia</taxon>
        <taxon>Lachnospirales</taxon>
        <taxon>Lachnospiraceae</taxon>
        <taxon>Anaerostipes</taxon>
    </lineage>
</organism>
<dbReference type="InterPro" id="IPR001173">
    <property type="entry name" value="Glyco_trans_2-like"/>
</dbReference>
<name>A0A173REV6_ANAHA</name>
<dbReference type="CDD" id="cd00761">
    <property type="entry name" value="Glyco_tranf_GTA_type"/>
    <property type="match status" value="1"/>
</dbReference>
<evidence type="ECO:0000256" key="2">
    <source>
        <dbReference type="ARBA" id="ARBA00022679"/>
    </source>
</evidence>
<dbReference type="AlphaFoldDB" id="A0A173REV6"/>
<evidence type="ECO:0000313" key="4">
    <source>
        <dbReference type="EMBL" id="CUM76504.1"/>
    </source>
</evidence>
<evidence type="ECO:0000256" key="1">
    <source>
        <dbReference type="ARBA" id="ARBA00022676"/>
    </source>
</evidence>
<reference evidence="4 5" key="1">
    <citation type="submission" date="2015-09" db="EMBL/GenBank/DDBJ databases">
        <authorList>
            <consortium name="Pathogen Informatics"/>
        </authorList>
    </citation>
    <scope>NUCLEOTIDE SEQUENCE [LARGE SCALE GENOMIC DNA]</scope>
    <source>
        <strain evidence="4 5">2789STDY5608868</strain>
    </source>
</reference>
<dbReference type="PANTHER" id="PTHR22916">
    <property type="entry name" value="GLYCOSYLTRANSFERASE"/>
    <property type="match status" value="1"/>
</dbReference>
<dbReference type="GO" id="GO:0050501">
    <property type="term" value="F:hyaluronan synthase activity"/>
    <property type="evidence" value="ECO:0007669"/>
    <property type="project" value="UniProtKB-EC"/>
</dbReference>